<dbReference type="InterPro" id="IPR022742">
    <property type="entry name" value="Hydrolase_4"/>
</dbReference>
<evidence type="ECO:0000313" key="2">
    <source>
        <dbReference type="EMBL" id="MDQ0396153.1"/>
    </source>
</evidence>
<dbReference type="PANTHER" id="PTHR11614">
    <property type="entry name" value="PHOSPHOLIPASE-RELATED"/>
    <property type="match status" value="1"/>
</dbReference>
<dbReference type="Gene3D" id="3.40.50.1820">
    <property type="entry name" value="alpha/beta hydrolase"/>
    <property type="match status" value="1"/>
</dbReference>
<dbReference type="EC" id="3.1.1.5" evidence="2"/>
<proteinExistence type="predicted"/>
<organism evidence="2 3">
    <name type="scientific">Labrys monachus</name>
    <dbReference type="NCBI Taxonomy" id="217067"/>
    <lineage>
        <taxon>Bacteria</taxon>
        <taxon>Pseudomonadati</taxon>
        <taxon>Pseudomonadota</taxon>
        <taxon>Alphaproteobacteria</taxon>
        <taxon>Hyphomicrobiales</taxon>
        <taxon>Xanthobacteraceae</taxon>
        <taxon>Labrys</taxon>
    </lineage>
</organism>
<evidence type="ECO:0000259" key="1">
    <source>
        <dbReference type="Pfam" id="PF12146"/>
    </source>
</evidence>
<evidence type="ECO:0000313" key="3">
    <source>
        <dbReference type="Proteomes" id="UP001237448"/>
    </source>
</evidence>
<dbReference type="Pfam" id="PF12146">
    <property type="entry name" value="Hydrolase_4"/>
    <property type="match status" value="1"/>
</dbReference>
<accession>A0ABU0FQ19</accession>
<dbReference type="InterPro" id="IPR051044">
    <property type="entry name" value="MAG_DAG_Lipase"/>
</dbReference>
<comment type="caution">
    <text evidence="2">The sequence shown here is derived from an EMBL/GenBank/DDBJ whole genome shotgun (WGS) entry which is preliminary data.</text>
</comment>
<dbReference type="InterPro" id="IPR029058">
    <property type="entry name" value="AB_hydrolase_fold"/>
</dbReference>
<gene>
    <name evidence="2" type="ORF">J3R73_005945</name>
</gene>
<protein>
    <submittedName>
        <fullName evidence="2">Lysophospholipase</fullName>
        <ecNumber evidence="2">3.1.1.5</ecNumber>
    </submittedName>
</protein>
<keyword evidence="2" id="KW-0378">Hydrolase</keyword>
<sequence length="312" mass="34033">MPLFDCPENPCPAGAVVEMIKARDGITLRTARWASLSPRPKGTVCLFQGRSEFIEKYFEVIRDLRARGFAVATLDWRGQGGSDRLLSDPRLGHIGDFRDFGRDVEAFVRQIALPECPPPFYGLAHSMGAAILFDTLPPGASWFERLAVTAPMIDIGGKPPAARLTARVLSLAGLSERIVPGWSPHPVALKPFLGNPVTSDPLRYGRAAIVAERAPALAIGGPTIGWVRAAFVAMDRLLDPRFGADWRIPVLAFLAGEDRVVSSSAAEHFTARLRASRTLTLPGARHEIMQERDDIRNAFWAAFDAFVPGSQP</sequence>
<feature type="domain" description="Serine aminopeptidase S33" evidence="1">
    <location>
        <begin position="39"/>
        <end position="293"/>
    </location>
</feature>
<name>A0ABU0FQ19_9HYPH</name>
<dbReference type="SUPFAM" id="SSF53474">
    <property type="entry name" value="alpha/beta-Hydrolases"/>
    <property type="match status" value="1"/>
</dbReference>
<dbReference type="GO" id="GO:0004622">
    <property type="term" value="F:phosphatidylcholine lysophospholipase activity"/>
    <property type="evidence" value="ECO:0007669"/>
    <property type="project" value="UniProtKB-EC"/>
</dbReference>
<dbReference type="Proteomes" id="UP001237448">
    <property type="component" value="Unassembled WGS sequence"/>
</dbReference>
<keyword evidence="3" id="KW-1185">Reference proteome</keyword>
<dbReference type="RefSeq" id="WP_307435998.1">
    <property type="nucleotide sequence ID" value="NZ_JAUSVK010000001.1"/>
</dbReference>
<reference evidence="2 3" key="1">
    <citation type="submission" date="2023-07" db="EMBL/GenBank/DDBJ databases">
        <title>Genomic Encyclopedia of Type Strains, Phase IV (KMG-IV): sequencing the most valuable type-strain genomes for metagenomic binning, comparative biology and taxonomic classification.</title>
        <authorList>
            <person name="Goeker M."/>
        </authorList>
    </citation>
    <scope>NUCLEOTIDE SEQUENCE [LARGE SCALE GENOMIC DNA]</scope>
    <source>
        <strain evidence="2 3">DSM 5896</strain>
    </source>
</reference>
<dbReference type="EMBL" id="JAUSVK010000001">
    <property type="protein sequence ID" value="MDQ0396153.1"/>
    <property type="molecule type" value="Genomic_DNA"/>
</dbReference>